<keyword evidence="2" id="KW-1185">Reference proteome</keyword>
<dbReference type="EMBL" id="CP028324">
    <property type="protein sequence ID" value="AVR94476.1"/>
    <property type="molecule type" value="Genomic_DNA"/>
</dbReference>
<gene>
    <name evidence="1" type="ORF">C9I28_01200</name>
</gene>
<organism evidence="1 2">
    <name type="scientific">Pseudoduganella armeniaca</name>
    <dbReference type="NCBI Taxonomy" id="2072590"/>
    <lineage>
        <taxon>Bacteria</taxon>
        <taxon>Pseudomonadati</taxon>
        <taxon>Pseudomonadota</taxon>
        <taxon>Betaproteobacteria</taxon>
        <taxon>Burkholderiales</taxon>
        <taxon>Oxalobacteraceae</taxon>
        <taxon>Telluria group</taxon>
        <taxon>Pseudoduganella</taxon>
    </lineage>
</organism>
<evidence type="ECO:0000313" key="1">
    <source>
        <dbReference type="EMBL" id="AVR94476.1"/>
    </source>
</evidence>
<dbReference type="AlphaFoldDB" id="A0A2R4C4C1"/>
<reference evidence="1 2" key="1">
    <citation type="submission" date="2018-03" db="EMBL/GenBank/DDBJ databases">
        <title>Massilia armeniaca sp. nov., isolated from desert soil.</title>
        <authorList>
            <person name="Huang H."/>
            <person name="Ren M."/>
        </authorList>
    </citation>
    <scope>NUCLEOTIDE SEQUENCE [LARGE SCALE GENOMIC DNA]</scope>
    <source>
        <strain evidence="1 2">ZMN-3</strain>
    </source>
</reference>
<name>A0A2R4C4C1_9BURK</name>
<accession>A0A2R4C4C1</accession>
<dbReference type="OrthoDB" id="8736156at2"/>
<protein>
    <submittedName>
        <fullName evidence="1">Uncharacterized protein</fullName>
    </submittedName>
</protein>
<dbReference type="RefSeq" id="WP_107139827.1">
    <property type="nucleotide sequence ID" value="NZ_CP028324.1"/>
</dbReference>
<evidence type="ECO:0000313" key="2">
    <source>
        <dbReference type="Proteomes" id="UP000240505"/>
    </source>
</evidence>
<proteinExistence type="predicted"/>
<dbReference type="Proteomes" id="UP000240505">
    <property type="component" value="Chromosome"/>
</dbReference>
<dbReference type="KEGG" id="masz:C9I28_01200"/>
<sequence>MSGQPAAVAPHPNGERTSVHVDGATVRLIRLDGQGVALSHAVLHTSAPPGELVTTMATALAPPSPGGAVLRVAGETVTLVVRTAPGDMLVCRLRYCTRQGYRLLRRTLVRATPASA</sequence>